<sequence length="149" mass="16412">MTSILRPCARCWRIENSSNCFPWSRIEGHYPLAVPPRCASQEMSSCAYSQLCCEPLFLNNASSILSAHSRALPLVTVINPPTRIGTIPVREAGFRCTLSLGLPCPTSAGSYRSFPRLRSAARMMHFTGGLWRRILRTGGSNINSIIVVT</sequence>
<dbReference type="AlphaFoldDB" id="A0A2H3BC00"/>
<evidence type="ECO:0000313" key="2">
    <source>
        <dbReference type="Proteomes" id="UP000218334"/>
    </source>
</evidence>
<name>A0A2H3BC00_9AGAR</name>
<protein>
    <submittedName>
        <fullName evidence="1">Uncharacterized protein</fullName>
    </submittedName>
</protein>
<keyword evidence="2" id="KW-1185">Reference proteome</keyword>
<organism evidence="1 2">
    <name type="scientific">Armillaria solidipes</name>
    <dbReference type="NCBI Taxonomy" id="1076256"/>
    <lineage>
        <taxon>Eukaryota</taxon>
        <taxon>Fungi</taxon>
        <taxon>Dikarya</taxon>
        <taxon>Basidiomycota</taxon>
        <taxon>Agaricomycotina</taxon>
        <taxon>Agaricomycetes</taxon>
        <taxon>Agaricomycetidae</taxon>
        <taxon>Agaricales</taxon>
        <taxon>Marasmiineae</taxon>
        <taxon>Physalacriaceae</taxon>
        <taxon>Armillaria</taxon>
    </lineage>
</organism>
<accession>A0A2H3BC00</accession>
<dbReference type="Proteomes" id="UP000218334">
    <property type="component" value="Unassembled WGS sequence"/>
</dbReference>
<gene>
    <name evidence="1" type="ORF">ARMSODRAFT_725815</name>
</gene>
<reference evidence="2" key="1">
    <citation type="journal article" date="2017" name="Nat. Ecol. Evol.">
        <title>Genome expansion and lineage-specific genetic innovations in the forest pathogenic fungi Armillaria.</title>
        <authorList>
            <person name="Sipos G."/>
            <person name="Prasanna A.N."/>
            <person name="Walter M.C."/>
            <person name="O'Connor E."/>
            <person name="Balint B."/>
            <person name="Krizsan K."/>
            <person name="Kiss B."/>
            <person name="Hess J."/>
            <person name="Varga T."/>
            <person name="Slot J."/>
            <person name="Riley R."/>
            <person name="Boka B."/>
            <person name="Rigling D."/>
            <person name="Barry K."/>
            <person name="Lee J."/>
            <person name="Mihaltcheva S."/>
            <person name="LaButti K."/>
            <person name="Lipzen A."/>
            <person name="Waldron R."/>
            <person name="Moloney N.M."/>
            <person name="Sperisen C."/>
            <person name="Kredics L."/>
            <person name="Vagvoelgyi C."/>
            <person name="Patrignani A."/>
            <person name="Fitzpatrick D."/>
            <person name="Nagy I."/>
            <person name="Doyle S."/>
            <person name="Anderson J.B."/>
            <person name="Grigoriev I.V."/>
            <person name="Gueldener U."/>
            <person name="Muensterkoetter M."/>
            <person name="Nagy L.G."/>
        </authorList>
    </citation>
    <scope>NUCLEOTIDE SEQUENCE [LARGE SCALE GENOMIC DNA]</scope>
    <source>
        <strain evidence="2">28-4</strain>
    </source>
</reference>
<evidence type="ECO:0000313" key="1">
    <source>
        <dbReference type="EMBL" id="PBK60576.1"/>
    </source>
</evidence>
<proteinExistence type="predicted"/>
<dbReference type="EMBL" id="KZ293485">
    <property type="protein sequence ID" value="PBK60576.1"/>
    <property type="molecule type" value="Genomic_DNA"/>
</dbReference>